<dbReference type="eggNOG" id="COG4447">
    <property type="taxonomic scope" value="Bacteria"/>
</dbReference>
<reference evidence="3 4" key="2">
    <citation type="journal article" date="2016" name="Environ. Microbiol. Rep.">
        <title>Metagenomic evidence for the presence of phototrophic Gemmatimonadetes bacteria in diverse environments.</title>
        <authorList>
            <person name="Zeng Y."/>
            <person name="Baumbach J."/>
            <person name="Barbosa E.G."/>
            <person name="Azevedo V."/>
            <person name="Zhang C."/>
            <person name="Koblizek M."/>
        </authorList>
    </citation>
    <scope>NUCLEOTIDE SEQUENCE [LARGE SCALE GENOMIC DNA]</scope>
    <source>
        <strain evidence="3 4">AP64</strain>
    </source>
</reference>
<dbReference type="PANTHER" id="PTHR43739:SF5">
    <property type="entry name" value="EXO-ALPHA-SIALIDASE"/>
    <property type="match status" value="1"/>
</dbReference>
<sequence length="1071" mass="117211">MTPATPATATTTLDSSFIKVPTWRFVGPDGNRVIAVAGVPGEYRTYYAGAASGGLFKSTNGGVRWTPVTDSLRVSSVSAVAVAPSDPNVVWFGTGETFLRSNVSIGDGIYRSTDAGEHWKRMGLENTGRIGRVLIHPDNPNVVYAAAQGHGYGPQQDRGLWRTTDGGTTWKKVLFVNDSTGIIDVAMDPTNPRVLFAASWQQYIVPWNKHSGGHGSGIYMSRDGGDTWRRLDGGADGQGWGKGLPRAGTMGKIAVGVARSDAQRLYALIEMKEPALYRSDDGGRSWRSVNRDHDLLERPQYYTRFGIAPDNADKLFVVGVRFVGTSDGGLTKMPNPPRAGGDLHDIWWDVRDPNRFMVGDDGGVGITVDGGKSFQRIALPNAQMYHVAVDTRIPYNLYGNRQDGYSYVGPSNSRGSRSIGVWSPVGGCESGWTIPDTVDNRTVWSGCYDAGLETFDLQTRMARAVEPWPEAGYGVAPKDLKYRFQWTFPIAISPHDHNTVYVGSQVVHRTTNGGQSWSIISPDLSTNDRSKQESSGGLVIDNLFVENVTVLFSIAESPLQKGLIWAGTMDGLVHVTRDGGGSWTNVTANVPGLPKWSTISNIEPSKYEAGTAYMSVDAHLINDRDPYIYRTTDYGRSWVRINGNIPASVFSYVHVVRQDPVRKGMLYAGTENALYVSLNDGVSWMEINGSLPHAPVSWIEIQGHFHDLVVSTYGRGFYIADDISYLRTMADSLAAKPAALLPMRATYRFRKVSTPTGSPGSLVNGQDPPLAATINYTVNTIPNDSTARDSVNFRVYDASGALIRKFRTAPAKRGLNRALWDLRHEGPRKAKLRTAPPGNTSLRVLDSRPLVPWDLDLVGGQVGPLVAPGTYTVAMIWKGDTLRQNVEVRRDPNSAGTEGDIAAQVALALRIRDALNETVALIDESEWNRRTFEQLRNMLREKIRDTKEFGPPPGRNPTTADAEAFLKEIDAIEKKVIEIEGQLYDITLTGAREDAFRSPNQLYEKLASVGSDVAASSADFRPTDQHVEVHGMLRGQLDTLKQKFSSLIANDLSAFAAKAAKLGLTMPVMFE</sequence>
<dbReference type="InterPro" id="IPR015943">
    <property type="entry name" value="WD40/YVTN_repeat-like_dom_sf"/>
</dbReference>
<dbReference type="EMBL" id="CP011454">
    <property type="protein sequence ID" value="AMW06994.1"/>
    <property type="molecule type" value="Genomic_DNA"/>
</dbReference>
<dbReference type="SUPFAM" id="SSF50939">
    <property type="entry name" value="Sialidases"/>
    <property type="match status" value="1"/>
</dbReference>
<evidence type="ECO:0000313" key="4">
    <source>
        <dbReference type="Proteomes" id="UP000076404"/>
    </source>
</evidence>
<dbReference type="InterPro" id="IPR036278">
    <property type="entry name" value="Sialidase_sf"/>
</dbReference>
<dbReference type="PANTHER" id="PTHR43739">
    <property type="entry name" value="XYLOGLUCANASE (EUROFUNG)"/>
    <property type="match status" value="1"/>
</dbReference>
<dbReference type="GO" id="GO:0010411">
    <property type="term" value="P:xyloglucan metabolic process"/>
    <property type="evidence" value="ECO:0007669"/>
    <property type="project" value="TreeGrafter"/>
</dbReference>
<accession>A0A143BR11</accession>
<feature type="domain" description="Sortilin N-terminal" evidence="2">
    <location>
        <begin position="109"/>
        <end position="242"/>
    </location>
</feature>
<name>A0A143BR11_9BACT</name>
<dbReference type="Gene3D" id="2.130.10.10">
    <property type="entry name" value="YVTN repeat-like/Quinoprotein amine dehydrogenase"/>
    <property type="match status" value="4"/>
</dbReference>
<dbReference type="InterPro" id="IPR052025">
    <property type="entry name" value="Xyloglucanase_GH74"/>
</dbReference>
<dbReference type="SUPFAM" id="SSF110296">
    <property type="entry name" value="Oligoxyloglucan reducing end-specific cellobiohydrolase"/>
    <property type="match status" value="1"/>
</dbReference>
<organism evidence="3 4">
    <name type="scientific">Gemmatimonas phototrophica</name>
    <dbReference type="NCBI Taxonomy" id="1379270"/>
    <lineage>
        <taxon>Bacteria</taxon>
        <taxon>Pseudomonadati</taxon>
        <taxon>Gemmatimonadota</taxon>
        <taxon>Gemmatimonadia</taxon>
        <taxon>Gemmatimonadales</taxon>
        <taxon>Gemmatimonadaceae</taxon>
        <taxon>Gemmatimonas</taxon>
    </lineage>
</organism>
<dbReference type="Pfam" id="PF15902">
    <property type="entry name" value="Sortilin-Vps10"/>
    <property type="match status" value="1"/>
</dbReference>
<protein>
    <recommendedName>
        <fullName evidence="2">Sortilin N-terminal domain-containing protein</fullName>
    </recommendedName>
</protein>
<reference evidence="3 4" key="1">
    <citation type="journal article" date="2014" name="Proc. Natl. Acad. Sci. U.S.A.">
        <title>Functional type 2 photosynthetic reaction centers found in the rare bacterial phylum Gemmatimonadetes.</title>
        <authorList>
            <person name="Zeng Y."/>
            <person name="Feng F."/>
            <person name="Medova H."/>
            <person name="Dean J."/>
            <person name="Koblizek M."/>
        </authorList>
    </citation>
    <scope>NUCLEOTIDE SEQUENCE [LARGE SCALE GENOMIC DNA]</scope>
    <source>
        <strain evidence="3 4">AP64</strain>
    </source>
</reference>
<dbReference type="InterPro" id="IPR031778">
    <property type="entry name" value="Sortilin_N"/>
</dbReference>
<dbReference type="KEGG" id="gph:GEMMAAP_17840"/>
<evidence type="ECO:0000256" key="1">
    <source>
        <dbReference type="ARBA" id="ARBA00022737"/>
    </source>
</evidence>
<evidence type="ECO:0000313" key="3">
    <source>
        <dbReference type="EMBL" id="AMW06994.1"/>
    </source>
</evidence>
<evidence type="ECO:0000259" key="2">
    <source>
        <dbReference type="Pfam" id="PF15902"/>
    </source>
</evidence>
<dbReference type="CDD" id="cd15482">
    <property type="entry name" value="Sialidase_non-viral"/>
    <property type="match status" value="1"/>
</dbReference>
<dbReference type="STRING" id="1379270.GEMMAAP_17840"/>
<keyword evidence="1" id="KW-0677">Repeat</keyword>
<keyword evidence="4" id="KW-1185">Reference proteome</keyword>
<proteinExistence type="predicted"/>
<dbReference type="Proteomes" id="UP000076404">
    <property type="component" value="Chromosome"/>
</dbReference>
<gene>
    <name evidence="3" type="ORF">GEMMAAP_17840</name>
</gene>
<dbReference type="AlphaFoldDB" id="A0A143BR11"/>